<comment type="caution">
    <text evidence="2">The sequence shown here is derived from an EMBL/GenBank/DDBJ whole genome shotgun (WGS) entry which is preliminary data.</text>
</comment>
<name>A0AAN7VXF8_9PEZI</name>
<protein>
    <recommendedName>
        <fullName evidence="4">ASST-domain-containing protein</fullName>
    </recommendedName>
</protein>
<reference evidence="2" key="1">
    <citation type="submission" date="2023-08" db="EMBL/GenBank/DDBJ databases">
        <title>Black Yeasts Isolated from many extreme environments.</title>
        <authorList>
            <person name="Coleine C."/>
            <person name="Stajich J.E."/>
            <person name="Selbmann L."/>
        </authorList>
    </citation>
    <scope>NUCLEOTIDE SEQUENCE</scope>
    <source>
        <strain evidence="2">CCFEE 5810</strain>
    </source>
</reference>
<gene>
    <name evidence="2" type="ORF">LTR97_008812</name>
</gene>
<dbReference type="PANTHER" id="PTHR35340:SF8">
    <property type="entry name" value="ASST-DOMAIN-CONTAINING PROTEIN"/>
    <property type="match status" value="1"/>
</dbReference>
<evidence type="ECO:0008006" key="4">
    <source>
        <dbReference type="Google" id="ProtNLM"/>
    </source>
</evidence>
<proteinExistence type="predicted"/>
<feature type="chain" id="PRO_5042969251" description="ASST-domain-containing protein" evidence="1">
    <location>
        <begin position="21"/>
        <end position="548"/>
    </location>
</feature>
<dbReference type="InterPro" id="IPR053143">
    <property type="entry name" value="Arylsulfate_ST"/>
</dbReference>
<accession>A0AAN7VXF8</accession>
<evidence type="ECO:0000313" key="3">
    <source>
        <dbReference type="Proteomes" id="UP001310594"/>
    </source>
</evidence>
<dbReference type="PANTHER" id="PTHR35340">
    <property type="entry name" value="PQQ ENZYME REPEAT PROTEIN-RELATED"/>
    <property type="match status" value="1"/>
</dbReference>
<keyword evidence="1" id="KW-0732">Signal</keyword>
<evidence type="ECO:0000313" key="2">
    <source>
        <dbReference type="EMBL" id="KAK5695306.1"/>
    </source>
</evidence>
<evidence type="ECO:0000256" key="1">
    <source>
        <dbReference type="SAM" id="SignalP"/>
    </source>
</evidence>
<dbReference type="Proteomes" id="UP001310594">
    <property type="component" value="Unassembled WGS sequence"/>
</dbReference>
<dbReference type="Pfam" id="PF14269">
    <property type="entry name" value="Arylsulfotran_2"/>
    <property type="match status" value="1"/>
</dbReference>
<dbReference type="EMBL" id="JAVRQU010000014">
    <property type="protein sequence ID" value="KAK5695306.1"/>
    <property type="molecule type" value="Genomic_DNA"/>
</dbReference>
<organism evidence="2 3">
    <name type="scientific">Elasticomyces elasticus</name>
    <dbReference type="NCBI Taxonomy" id="574655"/>
    <lineage>
        <taxon>Eukaryota</taxon>
        <taxon>Fungi</taxon>
        <taxon>Dikarya</taxon>
        <taxon>Ascomycota</taxon>
        <taxon>Pezizomycotina</taxon>
        <taxon>Dothideomycetes</taxon>
        <taxon>Dothideomycetidae</taxon>
        <taxon>Mycosphaerellales</taxon>
        <taxon>Teratosphaeriaceae</taxon>
        <taxon>Elasticomyces</taxon>
    </lineage>
</organism>
<dbReference type="AlphaFoldDB" id="A0AAN7VXF8"/>
<dbReference type="InterPro" id="IPR039535">
    <property type="entry name" value="ASST-like"/>
</dbReference>
<feature type="signal peptide" evidence="1">
    <location>
        <begin position="1"/>
        <end position="20"/>
    </location>
</feature>
<sequence length="548" mass="61154">MYRTRAALALTLLAADISHAAFDLGYGSDADLTSLVTRPEIKAPRYNVTRDPSVDSTPGFWFVAPYVGIFQDVPPDQYYLPCSTGPHIYDNDGELIWSSACKTRNQNACDFRRFLDQDGNEHLSALFIGYEDEYKSKAAIMNSSYDIVTTFDSPALEGRINMHELNIVDEGRSAVYLTSKGEARDISELGLLNQTTGWVSNIGLREVNLASGRTNFEWWSKDVVSILESTIPPNFVELSGQGWNWLHPNSVDKDDAGDYLISGRFTDTIYKISSTGQIMWRLGGKQSSFHLEDFSFSKQHDARFLSKHGSIEVISLFDNAAVSHPGVDLAPTFPHSSALVIEIDHDTETARVIKRIARPDGGLTKLRGNFQTLSNGNAFVSWADNGYISEHNVNGDLLFKAQFASKRFVTYRTYKFNFTGHPTEPPVMKTFVYGETQETSTTVWYASWNGATDIAEWHFYRQLNSTAGSSFVGAARKDGFETMFMSDGFESVVYAEAVAFNGTVLGRTDVDHPPPPTHWAFTVDTHIHKVAAKSLLPVLQPFQEKDEL</sequence>